<sequence length="463" mass="52248">TDVYIQRLSQMQDALNDMLAKQKTERDTLAKKYRASVEAFKNGALREQLANLASRQKSLLTVARNQEELVQKIQNYRKTKQVFSASRSEKEISNLLISHGSDKRQSLTAEEIMGPDAVTFSVGLGANMPNGNRLEAHLSLENRFSTQECSQHPHICLDETGASKEAIRSKEAFDHSLTSQNRVREYPFNNMSKLTNAVERVALPSQLAVSTAKRRCSQQKDIDFVGCVAIAEQGNKSLNPPSVTNALNPVEARSTGVNNNVWQPGSDCQQVLTDEDLHRYKNKKEAFQQQQQVILSASTKISPNTLQQIIVQSNENSFNVNSVLTNLTSDTDYPVNLSEESSQSCNNQECERNQVRYGRKNKKKLQLIDLLELGRIKPGENVLEFKLQEFSHKATLLNNGKIRTSKRQILQNPVQWVKDLLGSDIYVSWKYVWNKVTYLGTQLSKFLVEELSVSSDPELPSQE</sequence>
<comment type="caution">
    <text evidence="2">The sequence shown here is derived from an EMBL/GenBank/DDBJ whole genome shotgun (WGS) entry which is preliminary data.</text>
</comment>
<dbReference type="OrthoDB" id="2384350at2759"/>
<dbReference type="EMBL" id="WBNJ01000140">
    <property type="protein sequence ID" value="NXD81016.1"/>
    <property type="molecule type" value="Genomic_DNA"/>
</dbReference>
<dbReference type="InterPro" id="IPR042334">
    <property type="entry name" value="ANKRD31"/>
</dbReference>
<evidence type="ECO:0000259" key="1">
    <source>
        <dbReference type="Pfam" id="PF18755"/>
    </source>
</evidence>
<dbReference type="PANTHER" id="PTHR24176:SF14">
    <property type="entry name" value="ANKYRIN REPEAT DOMAIN-CONTAINING PROTEIN 31"/>
    <property type="match status" value="1"/>
</dbReference>
<proteinExistence type="predicted"/>
<dbReference type="Pfam" id="PF18755">
    <property type="entry name" value="RAMA"/>
    <property type="match status" value="1"/>
</dbReference>
<reference evidence="2" key="1">
    <citation type="submission" date="2019-09" db="EMBL/GenBank/DDBJ databases">
        <title>Bird 10,000 Genomes (B10K) Project - Family phase.</title>
        <authorList>
            <person name="Zhang G."/>
        </authorList>
    </citation>
    <scope>NUCLEOTIDE SEQUENCE</scope>
    <source>
        <strain evidence="2">B10K-DU-024-03</strain>
        <tissue evidence="2">Muscle</tissue>
    </source>
</reference>
<keyword evidence="3" id="KW-1185">Reference proteome</keyword>
<name>A0A851YK36_9AVES</name>
<feature type="domain" description="RAMA" evidence="1">
    <location>
        <begin position="353"/>
        <end position="445"/>
    </location>
</feature>
<dbReference type="InterPro" id="IPR040843">
    <property type="entry name" value="RAMA"/>
</dbReference>
<evidence type="ECO:0000313" key="3">
    <source>
        <dbReference type="Proteomes" id="UP000648918"/>
    </source>
</evidence>
<dbReference type="AlphaFoldDB" id="A0A851YK36"/>
<gene>
    <name evidence="2" type="primary">Ankrd31</name>
    <name evidence="2" type="ORF">HALSEN_R06643</name>
</gene>
<feature type="non-terminal residue" evidence="2">
    <location>
        <position position="1"/>
    </location>
</feature>
<protein>
    <submittedName>
        <fullName evidence="2">ANR31 protein</fullName>
    </submittedName>
</protein>
<accession>A0A851YK36</accession>
<dbReference type="PANTHER" id="PTHR24176">
    <property type="entry name" value="ANKYRIN REPEAT DOMAIN-CONTAINING PROTEIN 31-RELATED"/>
    <property type="match status" value="1"/>
</dbReference>
<feature type="non-terminal residue" evidence="2">
    <location>
        <position position="463"/>
    </location>
</feature>
<dbReference type="Proteomes" id="UP000648918">
    <property type="component" value="Unassembled WGS sequence"/>
</dbReference>
<evidence type="ECO:0000313" key="2">
    <source>
        <dbReference type="EMBL" id="NXD81016.1"/>
    </source>
</evidence>
<organism evidence="2 3">
    <name type="scientific">Halcyon senegalensis</name>
    <dbReference type="NCBI Taxonomy" id="342381"/>
    <lineage>
        <taxon>Eukaryota</taxon>
        <taxon>Metazoa</taxon>
        <taxon>Chordata</taxon>
        <taxon>Craniata</taxon>
        <taxon>Vertebrata</taxon>
        <taxon>Euteleostomi</taxon>
        <taxon>Archelosauria</taxon>
        <taxon>Archosauria</taxon>
        <taxon>Dinosauria</taxon>
        <taxon>Saurischia</taxon>
        <taxon>Theropoda</taxon>
        <taxon>Coelurosauria</taxon>
        <taxon>Aves</taxon>
        <taxon>Neognathae</taxon>
        <taxon>Neoaves</taxon>
        <taxon>Telluraves</taxon>
        <taxon>Coraciimorphae</taxon>
        <taxon>Coraciiformes</taxon>
        <taxon>Alcedinidae</taxon>
        <taxon>Halcyon</taxon>
    </lineage>
</organism>